<protein>
    <submittedName>
        <fullName evidence="1">Uncharacterized protein</fullName>
    </submittedName>
</protein>
<gene>
    <name evidence="1" type="ORF">TCIL3000_0_28300</name>
</gene>
<sequence length="136" mass="15940">MLQPFHYLPYNADLENIILGDTKRCMAHDKSAHTEHISTESHLASAILTNELLVQKRKVTYLVGAYLLQQFEPRHHPLNAVSKQGIRRSLRVVHPLPGCFESPSHPFALLHSTIRDYRMEKHYQYCYCHYRLYKPV</sequence>
<dbReference type="Proteomes" id="UP000000702">
    <property type="component" value="Unassembled WGS sequence"/>
</dbReference>
<dbReference type="AlphaFoldDB" id="F9W409"/>
<evidence type="ECO:0000313" key="2">
    <source>
        <dbReference type="Proteomes" id="UP000000702"/>
    </source>
</evidence>
<evidence type="ECO:0000313" key="1">
    <source>
        <dbReference type="EMBL" id="CCD11892.1"/>
    </source>
</evidence>
<dbReference type="EMBL" id="CAEQ01000501">
    <property type="protein sequence ID" value="CCD11892.1"/>
    <property type="molecule type" value="Genomic_DNA"/>
</dbReference>
<comment type="caution">
    <text evidence="1">The sequence shown here is derived from an EMBL/GenBank/DDBJ whole genome shotgun (WGS) entry which is preliminary data.</text>
</comment>
<reference evidence="2" key="1">
    <citation type="submission" date="2011-07" db="EMBL/GenBank/DDBJ databases">
        <title>Divergent evolution of antigenic variation in African trypanosomes.</title>
        <authorList>
            <person name="Jackson A.P."/>
            <person name="Berry A."/>
            <person name="Allison H.C."/>
            <person name="Burton P."/>
            <person name="Anderson J."/>
            <person name="Aslett M."/>
            <person name="Brown R."/>
            <person name="Corton N."/>
            <person name="Harris D."/>
            <person name="Hauser H."/>
            <person name="Gamble J."/>
            <person name="Gilderthorp R."/>
            <person name="McQuillan J."/>
            <person name="Quail M.A."/>
            <person name="Sanders M."/>
            <person name="Van Tonder A."/>
            <person name="Ginger M.L."/>
            <person name="Donelson J.E."/>
            <person name="Field M.C."/>
            <person name="Barry J.D."/>
            <person name="Berriman M."/>
            <person name="Hertz-Fowler C."/>
        </authorList>
    </citation>
    <scope>NUCLEOTIDE SEQUENCE [LARGE SCALE GENOMIC DNA]</scope>
    <source>
        <strain evidence="2">IL3000</strain>
    </source>
</reference>
<accession>F9W409</accession>
<name>F9W409_TRYCI</name>
<proteinExistence type="predicted"/>
<reference evidence="1 2" key="2">
    <citation type="journal article" date="2012" name="Proc. Natl. Acad. Sci. U.S.A.">
        <title>Antigenic diversity is generated by distinct evolutionary mechanisms in African trypanosome species.</title>
        <authorList>
            <person name="Jackson A.P."/>
            <person name="Berry A."/>
            <person name="Aslett M."/>
            <person name="Allison H.C."/>
            <person name="Burton P."/>
            <person name="Vavrova-Anderson J."/>
            <person name="Brown R."/>
            <person name="Browne H."/>
            <person name="Corton N."/>
            <person name="Hauser H."/>
            <person name="Gamble J."/>
            <person name="Gilderthorp R."/>
            <person name="Marcello L."/>
            <person name="McQuillan J."/>
            <person name="Otto T.D."/>
            <person name="Quail M.A."/>
            <person name="Sanders M.J."/>
            <person name="van Tonder A."/>
            <person name="Ginger M.L."/>
            <person name="Field M.C."/>
            <person name="Barry J.D."/>
            <person name="Hertz-Fowler C."/>
            <person name="Berriman M."/>
        </authorList>
    </citation>
    <scope>NUCLEOTIDE SEQUENCE [LARGE SCALE GENOMIC DNA]</scope>
    <source>
        <strain evidence="1 2">IL3000</strain>
    </source>
</reference>
<keyword evidence="2" id="KW-1185">Reference proteome</keyword>
<organism evidence="1 2">
    <name type="scientific">Trypanosoma congolense (strain IL3000)</name>
    <dbReference type="NCBI Taxonomy" id="1068625"/>
    <lineage>
        <taxon>Eukaryota</taxon>
        <taxon>Discoba</taxon>
        <taxon>Euglenozoa</taxon>
        <taxon>Kinetoplastea</taxon>
        <taxon>Metakinetoplastina</taxon>
        <taxon>Trypanosomatida</taxon>
        <taxon>Trypanosomatidae</taxon>
        <taxon>Trypanosoma</taxon>
        <taxon>Nannomonas</taxon>
    </lineage>
</organism>